<keyword evidence="3 7" id="KW-0812">Transmembrane</keyword>
<keyword evidence="4 7" id="KW-1133">Transmembrane helix</keyword>
<dbReference type="Proteomes" id="UP001530315">
    <property type="component" value="Unassembled WGS sequence"/>
</dbReference>
<evidence type="ECO:0000313" key="9">
    <source>
        <dbReference type="Proteomes" id="UP001530315"/>
    </source>
</evidence>
<feature type="transmembrane region" description="Helical" evidence="7">
    <location>
        <begin position="142"/>
        <end position="165"/>
    </location>
</feature>
<feature type="transmembrane region" description="Helical" evidence="7">
    <location>
        <begin position="234"/>
        <end position="255"/>
    </location>
</feature>
<comment type="subcellular location">
    <subcellularLocation>
        <location evidence="1">Membrane</location>
        <topology evidence="1">Multi-pass membrane protein</topology>
    </subcellularLocation>
</comment>
<dbReference type="InterPro" id="IPR002528">
    <property type="entry name" value="MATE_fam"/>
</dbReference>
<reference evidence="8 9" key="1">
    <citation type="submission" date="2024-10" db="EMBL/GenBank/DDBJ databases">
        <title>Updated reference genomes for cyclostephanoid diatoms.</title>
        <authorList>
            <person name="Roberts W.R."/>
            <person name="Alverson A.J."/>
        </authorList>
    </citation>
    <scope>NUCLEOTIDE SEQUENCE [LARGE SCALE GENOMIC DNA]</scope>
    <source>
        <strain evidence="8 9">AJA276-08</strain>
    </source>
</reference>
<feature type="transmembrane region" description="Helical" evidence="7">
    <location>
        <begin position="185"/>
        <end position="203"/>
    </location>
</feature>
<dbReference type="InterPro" id="IPR044644">
    <property type="entry name" value="DinF-like"/>
</dbReference>
<evidence type="ECO:0000256" key="7">
    <source>
        <dbReference type="SAM" id="Phobius"/>
    </source>
</evidence>
<dbReference type="AlphaFoldDB" id="A0ABD3NKZ7"/>
<comment type="similarity">
    <text evidence="2">Belongs to the multi antimicrobial extrusion (MATE) (TC 2.A.66.1) family.</text>
</comment>
<feature type="transmembrane region" description="Helical" evidence="7">
    <location>
        <begin position="302"/>
        <end position="321"/>
    </location>
</feature>
<dbReference type="Pfam" id="PF01554">
    <property type="entry name" value="MatE"/>
    <property type="match status" value="1"/>
</dbReference>
<feature type="compositionally biased region" description="Acidic residues" evidence="6">
    <location>
        <begin position="1"/>
        <end position="11"/>
    </location>
</feature>
<dbReference type="PANTHER" id="PTHR42893">
    <property type="entry name" value="PROTEIN DETOXIFICATION 44, CHLOROPLASTIC-RELATED"/>
    <property type="match status" value="1"/>
</dbReference>
<gene>
    <name evidence="8" type="ORF">ACHAW5_008707</name>
</gene>
<evidence type="ECO:0008006" key="10">
    <source>
        <dbReference type="Google" id="ProtNLM"/>
    </source>
</evidence>
<organism evidence="8 9">
    <name type="scientific">Stephanodiscus triporus</name>
    <dbReference type="NCBI Taxonomy" id="2934178"/>
    <lineage>
        <taxon>Eukaryota</taxon>
        <taxon>Sar</taxon>
        <taxon>Stramenopiles</taxon>
        <taxon>Ochrophyta</taxon>
        <taxon>Bacillariophyta</taxon>
        <taxon>Coscinodiscophyceae</taxon>
        <taxon>Thalassiosirophycidae</taxon>
        <taxon>Stephanodiscales</taxon>
        <taxon>Stephanodiscaceae</taxon>
        <taxon>Stephanodiscus</taxon>
    </lineage>
</organism>
<dbReference type="PANTHER" id="PTHR42893:SF9">
    <property type="entry name" value="PROTEIN DETOXIFICATION 46, CHLOROPLASTIC"/>
    <property type="match status" value="1"/>
</dbReference>
<sequence length="433" mass="45724">MAASLDPDDSDDGRMRRSASSSSASSSSTTTTPFVGLPSYGRIAYFCATTFLIWVSEPLLSLVDSVAVGRCAGRSIPSSSSPSVPGAHPNLSSVVQLAALGPATTLCDSSIYLMLFISMATTNELARAFARRDVGRQIRTMSHVLGLSLAAGAFLLLFGVGVAGSIDLTSEVLRASYGYVRIRSIASPLAVMGLTSQAALLSAQDTKTPALAVLVASAVNIVGDYVFVARLGWGVRGAALATSMASMLSNGMLLWKVWTMVGGWKDAYREERKPPSNADALANEGGDPSDIPFISLPDRKSLASLLLLAGPMFFVMLGKIMGYSAMTVRAGDFGMVSLACHSVMMRVFFFFATAGDAISQAAQTFLPGLLYQKSVREKQSQVATASLSAASSPDLSNGDDGNARTLLERLLLISLIGEETDFHKKRHGEQIEC</sequence>
<evidence type="ECO:0000256" key="4">
    <source>
        <dbReference type="ARBA" id="ARBA00022989"/>
    </source>
</evidence>
<accession>A0ABD3NKZ7</accession>
<dbReference type="EMBL" id="JALLAZ020001347">
    <property type="protein sequence ID" value="KAL3776545.1"/>
    <property type="molecule type" value="Genomic_DNA"/>
</dbReference>
<evidence type="ECO:0000256" key="2">
    <source>
        <dbReference type="ARBA" id="ARBA00010199"/>
    </source>
</evidence>
<feature type="transmembrane region" description="Helical" evidence="7">
    <location>
        <begin position="333"/>
        <end position="352"/>
    </location>
</feature>
<evidence type="ECO:0000256" key="5">
    <source>
        <dbReference type="ARBA" id="ARBA00023136"/>
    </source>
</evidence>
<proteinExistence type="inferred from homology"/>
<evidence type="ECO:0000256" key="1">
    <source>
        <dbReference type="ARBA" id="ARBA00004141"/>
    </source>
</evidence>
<evidence type="ECO:0000313" key="8">
    <source>
        <dbReference type="EMBL" id="KAL3776545.1"/>
    </source>
</evidence>
<feature type="compositionally biased region" description="Low complexity" evidence="6">
    <location>
        <begin position="18"/>
        <end position="31"/>
    </location>
</feature>
<name>A0ABD3NKZ7_9STRA</name>
<feature type="region of interest" description="Disordered" evidence="6">
    <location>
        <begin position="1"/>
        <end position="31"/>
    </location>
</feature>
<evidence type="ECO:0000256" key="6">
    <source>
        <dbReference type="SAM" id="MobiDB-lite"/>
    </source>
</evidence>
<dbReference type="GO" id="GO:0016020">
    <property type="term" value="C:membrane"/>
    <property type="evidence" value="ECO:0007669"/>
    <property type="project" value="UniProtKB-SubCell"/>
</dbReference>
<keyword evidence="9" id="KW-1185">Reference proteome</keyword>
<protein>
    <recommendedName>
        <fullName evidence="10">Protein DETOXIFICATION</fullName>
    </recommendedName>
</protein>
<comment type="caution">
    <text evidence="8">The sequence shown here is derived from an EMBL/GenBank/DDBJ whole genome shotgun (WGS) entry which is preliminary data.</text>
</comment>
<feature type="transmembrane region" description="Helical" evidence="7">
    <location>
        <begin position="210"/>
        <end position="228"/>
    </location>
</feature>
<evidence type="ECO:0000256" key="3">
    <source>
        <dbReference type="ARBA" id="ARBA00022692"/>
    </source>
</evidence>
<keyword evidence="5 7" id="KW-0472">Membrane</keyword>